<dbReference type="Pfam" id="PF25849">
    <property type="entry name" value="PelX_N"/>
    <property type="match status" value="2"/>
</dbReference>
<organism evidence="4 5">
    <name type="scientific">Bifidobacterium vansinderenii</name>
    <dbReference type="NCBI Taxonomy" id="1984871"/>
    <lineage>
        <taxon>Bacteria</taxon>
        <taxon>Bacillati</taxon>
        <taxon>Actinomycetota</taxon>
        <taxon>Actinomycetes</taxon>
        <taxon>Bifidobacteriales</taxon>
        <taxon>Bifidobacteriaceae</taxon>
        <taxon>Bifidobacterium</taxon>
    </lineage>
</organism>
<dbReference type="Proteomes" id="UP000215433">
    <property type="component" value="Unassembled WGS sequence"/>
</dbReference>
<dbReference type="InterPro" id="IPR036514">
    <property type="entry name" value="SGNH_hydro_sf"/>
</dbReference>
<dbReference type="InterPro" id="IPR058953">
    <property type="entry name" value="PelX-like_N"/>
</dbReference>
<dbReference type="OrthoDB" id="9802318at2"/>
<dbReference type="PANTHER" id="PTHR43695">
    <property type="entry name" value="PUTATIVE (AFU_ORTHOLOGUE AFUA_2G17250)-RELATED"/>
    <property type="match status" value="1"/>
</dbReference>
<evidence type="ECO:0000313" key="4">
    <source>
        <dbReference type="EMBL" id="OXM99841.1"/>
    </source>
</evidence>
<dbReference type="RefSeq" id="WP_093961054.1">
    <property type="nucleotide sequence ID" value="NZ_NEWD01000028.1"/>
</dbReference>
<reference evidence="4 5" key="1">
    <citation type="submission" date="2017-05" db="EMBL/GenBank/DDBJ databases">
        <title>Bifidobacterium vansinderenii sp. nov.</title>
        <authorList>
            <person name="Lugli G.A."/>
            <person name="Duranti S."/>
            <person name="Mangifesta M."/>
        </authorList>
    </citation>
    <scope>NUCLEOTIDE SEQUENCE [LARGE SCALE GENOMIC DNA]</scope>
    <source>
        <strain evidence="4 5">Tam10B</strain>
    </source>
</reference>
<gene>
    <name evidence="4" type="ORF">Tam10B_1934</name>
</gene>
<evidence type="ECO:0000256" key="2">
    <source>
        <dbReference type="ARBA" id="ARBA00022801"/>
    </source>
</evidence>
<proteinExistence type="inferred from homology"/>
<dbReference type="GO" id="GO:0016787">
    <property type="term" value="F:hydrolase activity"/>
    <property type="evidence" value="ECO:0007669"/>
    <property type="project" value="UniProtKB-KW"/>
</dbReference>
<dbReference type="PANTHER" id="PTHR43695:SF1">
    <property type="entry name" value="RHAMNOGALACTURONAN ACETYLESTERASE"/>
    <property type="match status" value="1"/>
</dbReference>
<keyword evidence="5" id="KW-1185">Reference proteome</keyword>
<sequence>MNTTTYHDPAGTPSAGTTSADATIWTVGDSTVSAFNDVFYIPRIGYGEALGRYFDAEVINLARSGSSSTSFTTLDAYCTLLDGDPDTSTPALGTRTDRAQFLLIAFGHNDEKADPERHTDPRGNRHTPGSFSWSLTEHYIFPALQRGVRPVLCTPIARLNANDNTANGYRSACGHVTDDGDYAQAIRNLAAELNEDGIPVDLLDMTQATIGLNIGMGPDAQWLHAFGSARPESIGDASGDSADSTDTHSGILDGMRPIGLDPTHTNLFGARMHAWLVAQLARQQGITLADFARPGMEQPTYEQDFPVSVNPAYTVPEYTPPQTPSTRWPLFRDAHGTVWQGSVFGNLGVDPKTSTDFDATASGTANTADSPALTLKVAGNHGKIAGNDDGMLMYFVQLPANAEFTLTATATIEAIDSANEQVSYGLMVRDDMLIDRDTPAMMGDYAAVGYRFHAVTGFGRRGGTLISGPEAALRYGDVGERVRLEVTGTADGYTLRFGDNPAASQGFDYRLTTVDPEHVYVGFFVARNATVTFRDVRLQVTGNGQAMAKPANTTEQEEQ</sequence>
<comment type="similarity">
    <text evidence="1">Belongs to the 'GDSL' lipolytic enzyme family.</text>
</comment>
<comment type="caution">
    <text evidence="4">The sequence shown here is derived from an EMBL/GenBank/DDBJ whole genome shotgun (WGS) entry which is preliminary data.</text>
</comment>
<evidence type="ECO:0000259" key="3">
    <source>
        <dbReference type="Pfam" id="PF25849"/>
    </source>
</evidence>
<dbReference type="InterPro" id="IPR037459">
    <property type="entry name" value="RhgT-like"/>
</dbReference>
<feature type="domain" description="Pectate disaccharide-lyase-like N-terminal" evidence="3">
    <location>
        <begin position="380"/>
        <end position="443"/>
    </location>
</feature>
<protein>
    <submittedName>
        <fullName evidence="4">Multimodular carbohydrate-active enzyme</fullName>
    </submittedName>
</protein>
<dbReference type="SUPFAM" id="SSF52266">
    <property type="entry name" value="SGNH hydrolase"/>
    <property type="match status" value="1"/>
</dbReference>
<dbReference type="AlphaFoldDB" id="A0A229VW66"/>
<feature type="domain" description="Pectate disaccharide-lyase-like N-terminal" evidence="3">
    <location>
        <begin position="508"/>
        <end position="541"/>
    </location>
</feature>
<keyword evidence="2" id="KW-0378">Hydrolase</keyword>
<name>A0A229VW66_9BIFI</name>
<evidence type="ECO:0000313" key="5">
    <source>
        <dbReference type="Proteomes" id="UP000215433"/>
    </source>
</evidence>
<accession>A0A229VW66</accession>
<dbReference type="EMBL" id="NEWD01000028">
    <property type="protein sequence ID" value="OXM99841.1"/>
    <property type="molecule type" value="Genomic_DNA"/>
</dbReference>
<evidence type="ECO:0000256" key="1">
    <source>
        <dbReference type="ARBA" id="ARBA00008668"/>
    </source>
</evidence>
<dbReference type="Gene3D" id="3.40.50.1110">
    <property type="entry name" value="SGNH hydrolase"/>
    <property type="match status" value="1"/>
</dbReference>